<dbReference type="PANTHER" id="PTHR14492:SF4">
    <property type="entry name" value="CILIOGENESIS AND PLANAR POLARITY EFFECTOR 1"/>
    <property type="match status" value="1"/>
</dbReference>
<reference evidence="2 3" key="1">
    <citation type="journal article" date="2021" name="Elife">
        <title>Chloroplast acquisition without the gene transfer in kleptoplastic sea slugs, Plakobranchus ocellatus.</title>
        <authorList>
            <person name="Maeda T."/>
            <person name="Takahashi S."/>
            <person name="Yoshida T."/>
            <person name="Shimamura S."/>
            <person name="Takaki Y."/>
            <person name="Nagai Y."/>
            <person name="Toyoda A."/>
            <person name="Suzuki Y."/>
            <person name="Arimoto A."/>
            <person name="Ishii H."/>
            <person name="Satoh N."/>
            <person name="Nishiyama T."/>
            <person name="Hasebe M."/>
            <person name="Maruyama T."/>
            <person name="Minagawa J."/>
            <person name="Obokata J."/>
            <person name="Shigenobu S."/>
        </authorList>
    </citation>
    <scope>NUCLEOTIDE SEQUENCE [LARGE SCALE GENOMIC DNA]</scope>
</reference>
<dbReference type="Proteomes" id="UP000735302">
    <property type="component" value="Unassembled WGS sequence"/>
</dbReference>
<accession>A0AAV4BRL7</accession>
<sequence length="266" mass="29256">MLTKVLEDIALAGVMGYVEVGSWLLAELVAKLKIVVKQMTPLVTKDFYLPAPPLFCPQPTTSDKIRQSLEVEDETRLRQRASSIIQLALCVMNAAHLSIPAAAWYVRALQAVQQKATQFKITTEGPCLDLPDVLYNYLEMELGDGEFPEDSEDPSVQSVQASFRDLCSLLCYRRHSKYPGRAYVQPGQSPPGGAGQARENAAHLAVPEADGRSVGDSLDMEEEGHKSVTFLGASPRGKSLSVYFHKQCVVSFGQLTELFDTKHLLV</sequence>
<dbReference type="PANTHER" id="PTHR14492">
    <property type="entry name" value="JBTS17"/>
    <property type="match status" value="1"/>
</dbReference>
<comment type="caution">
    <text evidence="2">The sequence shown here is derived from an EMBL/GenBank/DDBJ whole genome shotgun (WGS) entry which is preliminary data.</text>
</comment>
<dbReference type="InterPro" id="IPR028236">
    <property type="entry name" value="CPLANE1"/>
</dbReference>
<dbReference type="AlphaFoldDB" id="A0AAV4BRL7"/>
<keyword evidence="3" id="KW-1185">Reference proteome</keyword>
<evidence type="ECO:0000313" key="3">
    <source>
        <dbReference type="Proteomes" id="UP000735302"/>
    </source>
</evidence>
<organism evidence="2 3">
    <name type="scientific">Plakobranchus ocellatus</name>
    <dbReference type="NCBI Taxonomy" id="259542"/>
    <lineage>
        <taxon>Eukaryota</taxon>
        <taxon>Metazoa</taxon>
        <taxon>Spiralia</taxon>
        <taxon>Lophotrochozoa</taxon>
        <taxon>Mollusca</taxon>
        <taxon>Gastropoda</taxon>
        <taxon>Heterobranchia</taxon>
        <taxon>Euthyneura</taxon>
        <taxon>Panpulmonata</taxon>
        <taxon>Sacoglossa</taxon>
        <taxon>Placobranchoidea</taxon>
        <taxon>Plakobranchidae</taxon>
        <taxon>Plakobranchus</taxon>
    </lineage>
</organism>
<evidence type="ECO:0000313" key="2">
    <source>
        <dbReference type="EMBL" id="GFO20999.1"/>
    </source>
</evidence>
<feature type="region of interest" description="Disordered" evidence="1">
    <location>
        <begin position="182"/>
        <end position="202"/>
    </location>
</feature>
<protein>
    <submittedName>
        <fullName evidence="2">Chromosome 5 open reading frame 42</fullName>
    </submittedName>
</protein>
<name>A0AAV4BRL7_9GAST</name>
<dbReference type="EMBL" id="BLXT01005251">
    <property type="protein sequence ID" value="GFO20999.1"/>
    <property type="molecule type" value="Genomic_DNA"/>
</dbReference>
<gene>
    <name evidence="2" type="ORF">PoB_004750400</name>
</gene>
<proteinExistence type="predicted"/>
<evidence type="ECO:0000256" key="1">
    <source>
        <dbReference type="SAM" id="MobiDB-lite"/>
    </source>
</evidence>